<reference evidence="5" key="2">
    <citation type="submission" date="2016-02" db="EMBL/GenBank/DDBJ databases">
        <title>Draft genome sequence of five rapidly growing Mycobacterium species.</title>
        <authorList>
            <person name="Katahira K."/>
            <person name="Gotou Y."/>
            <person name="Iida K."/>
            <person name="Ogura Y."/>
            <person name="Hayashi T."/>
        </authorList>
    </citation>
    <scope>NUCLEOTIDE SEQUENCE [LARGE SCALE GENOMIC DNA]</scope>
    <source>
        <strain evidence="5">JCM15654</strain>
    </source>
</reference>
<sequence>MFSGGRILVAAVGAIVLIVVAVYTVRSVWWDPASKTTSLSQLPSATTTISTAATTAMSTADASGGTGGTPGGGGGGDGSDAGASATSSTTTTTTTTSSATATPFTAKTDKVSAFLGTTYANVSLPQVDGGDSAVAGVFNDEMHKVLQSQADSLTGGRLEDRPGSGVRIGQRVLSGLLRTAAVDTAKATSRPLVGTVVVDAQSGRVITLSSLFNDLNAGLKLLVQESKKLGPSSSAGANFDGTKLQATEQTFDHWTAETAGLHVFFDQGTVAPSSSGIVDITIPWSDLDGVMKSGVQQIVSS</sequence>
<comment type="caution">
    <text evidence="4">The sequence shown here is derived from an EMBL/GenBank/DDBJ whole genome shotgun (WGS) entry which is preliminary data.</text>
</comment>
<dbReference type="RefSeq" id="WP_062831034.1">
    <property type="nucleotide sequence ID" value="NZ_BCSX01000045.1"/>
</dbReference>
<name>A0A124E0M8_9MYCO</name>
<keyword evidence="2" id="KW-1133">Transmembrane helix</keyword>
<feature type="transmembrane region" description="Helical" evidence="2">
    <location>
        <begin position="7"/>
        <end position="30"/>
    </location>
</feature>
<dbReference type="AlphaFoldDB" id="A0A124E0M8"/>
<evidence type="ECO:0000259" key="3">
    <source>
        <dbReference type="Pfam" id="PF11738"/>
    </source>
</evidence>
<protein>
    <submittedName>
        <fullName evidence="4">Lipoprotein</fullName>
    </submittedName>
</protein>
<dbReference type="InterPro" id="IPR021729">
    <property type="entry name" value="DUF3298"/>
</dbReference>
<feature type="compositionally biased region" description="Low complexity" evidence="1">
    <location>
        <begin position="80"/>
        <end position="100"/>
    </location>
</feature>
<proteinExistence type="predicted"/>
<dbReference type="InterPro" id="IPR037126">
    <property type="entry name" value="PdaC/RsiV-like_sf"/>
</dbReference>
<gene>
    <name evidence="4" type="ORF">RMCB_5134</name>
</gene>
<evidence type="ECO:0000313" key="5">
    <source>
        <dbReference type="Proteomes" id="UP000069620"/>
    </source>
</evidence>
<dbReference type="EMBL" id="BCSX01000045">
    <property type="protein sequence ID" value="GAS91038.1"/>
    <property type="molecule type" value="Genomic_DNA"/>
</dbReference>
<keyword evidence="5" id="KW-1185">Reference proteome</keyword>
<dbReference type="STRING" id="146020.RMCB_5134"/>
<dbReference type="OrthoDB" id="4371734at2"/>
<keyword evidence="2" id="KW-0472">Membrane</keyword>
<keyword evidence="4" id="KW-0449">Lipoprotein</keyword>
<keyword evidence="2" id="KW-0812">Transmembrane</keyword>
<reference evidence="5" key="1">
    <citation type="journal article" date="2016" name="Genome Announc.">
        <title>Draft Genome Sequences of Five Rapidly Growing Mycobacterium Species, M. thermoresistibile, M. fortuitum subsp. acetamidolyticum, M. canariasense, M. brisbanense, and M. novocastrense.</title>
        <authorList>
            <person name="Katahira K."/>
            <person name="Ogura Y."/>
            <person name="Gotoh Y."/>
            <person name="Hayashi T."/>
        </authorList>
    </citation>
    <scope>NUCLEOTIDE SEQUENCE [LARGE SCALE GENOMIC DNA]</scope>
    <source>
        <strain evidence="5">JCM15654</strain>
    </source>
</reference>
<dbReference type="Gene3D" id="3.90.640.20">
    <property type="entry name" value="Heat-shock cognate protein, ATPase"/>
    <property type="match status" value="1"/>
</dbReference>
<feature type="domain" description="DUF3298" evidence="3">
    <location>
        <begin position="244"/>
        <end position="285"/>
    </location>
</feature>
<organism evidence="4 5">
    <name type="scientific">Mycolicibacterium brisbanense</name>
    <dbReference type="NCBI Taxonomy" id="146020"/>
    <lineage>
        <taxon>Bacteria</taxon>
        <taxon>Bacillati</taxon>
        <taxon>Actinomycetota</taxon>
        <taxon>Actinomycetes</taxon>
        <taxon>Mycobacteriales</taxon>
        <taxon>Mycobacteriaceae</taxon>
        <taxon>Mycolicibacterium</taxon>
    </lineage>
</organism>
<evidence type="ECO:0000256" key="1">
    <source>
        <dbReference type="SAM" id="MobiDB-lite"/>
    </source>
</evidence>
<evidence type="ECO:0000313" key="4">
    <source>
        <dbReference type="EMBL" id="GAS91038.1"/>
    </source>
</evidence>
<feature type="region of interest" description="Disordered" evidence="1">
    <location>
        <begin position="59"/>
        <end position="100"/>
    </location>
</feature>
<accession>A0A124E0M8</accession>
<dbReference type="Proteomes" id="UP000069620">
    <property type="component" value="Unassembled WGS sequence"/>
</dbReference>
<dbReference type="Pfam" id="PF11738">
    <property type="entry name" value="DUF3298"/>
    <property type="match status" value="1"/>
</dbReference>
<feature type="compositionally biased region" description="Gly residues" evidence="1">
    <location>
        <begin position="64"/>
        <end position="79"/>
    </location>
</feature>
<evidence type="ECO:0000256" key="2">
    <source>
        <dbReference type="SAM" id="Phobius"/>
    </source>
</evidence>